<protein>
    <submittedName>
        <fullName evidence="1">Uncharacterized protein</fullName>
    </submittedName>
</protein>
<dbReference type="SUPFAM" id="SSF52540">
    <property type="entry name" value="P-loop containing nucleoside triphosphate hydrolases"/>
    <property type="match status" value="2"/>
</dbReference>
<accession>A0A6N4REE6</accession>
<dbReference type="SUPFAM" id="SSF47789">
    <property type="entry name" value="C-terminal domain of RNA polymerase alpha subunit"/>
    <property type="match status" value="1"/>
</dbReference>
<comment type="caution">
    <text evidence="1">The sequence shown here is derived from an EMBL/GenBank/DDBJ whole genome shotgun (WGS) entry which is preliminary data.</text>
</comment>
<dbReference type="InterPro" id="IPR027417">
    <property type="entry name" value="P-loop_NTPase"/>
</dbReference>
<dbReference type="Proteomes" id="UP000320948">
    <property type="component" value="Unassembled WGS sequence"/>
</dbReference>
<reference evidence="1 2" key="1">
    <citation type="journal article" date="2017" name="Nat. Commun.">
        <title>In situ click chemistry generation of cyclooxygenase-2 inhibitors.</title>
        <authorList>
            <person name="Bhardwaj A."/>
            <person name="Kaur J."/>
            <person name="Wuest M."/>
            <person name="Wuest F."/>
        </authorList>
    </citation>
    <scope>NUCLEOTIDE SEQUENCE [LARGE SCALE GENOMIC DNA]</scope>
    <source>
        <strain evidence="1">S2_018_000_R2_106</strain>
    </source>
</reference>
<dbReference type="Pfam" id="PF24389">
    <property type="entry name" value="ORC-CDC6-like"/>
    <property type="match status" value="1"/>
</dbReference>
<dbReference type="EMBL" id="VAFM01000001">
    <property type="protein sequence ID" value="TKW61394.1"/>
    <property type="molecule type" value="Genomic_DNA"/>
</dbReference>
<proteinExistence type="predicted"/>
<dbReference type="Gene3D" id="3.40.50.300">
    <property type="entry name" value="P-loop containing nucleotide triphosphate hydrolases"/>
    <property type="match status" value="1"/>
</dbReference>
<name>A0A6N4REE6_BLAVI</name>
<gene>
    <name evidence="1" type="ORF">DI628_01850</name>
</gene>
<dbReference type="InterPro" id="IPR056955">
    <property type="entry name" value="ORC-CDC6-like"/>
</dbReference>
<evidence type="ECO:0000313" key="1">
    <source>
        <dbReference type="EMBL" id="TKW61394.1"/>
    </source>
</evidence>
<evidence type="ECO:0000313" key="2">
    <source>
        <dbReference type="Proteomes" id="UP000320948"/>
    </source>
</evidence>
<sequence length="537" mass="59994">MKDYLFRTEDIKPEDILKYFVESKADRVVIDALKNRNPTIIVGSRGVGKSFLLRVAQKELLEGLVDSDSKVFPIYLSFVKSSLLQTEDPEQFKHWMLAKLCSATIRALSKAGLLGTIPKSAKILAGTSDVTDLPPTPIETITEQYENSWKKTAEVIDSTAIPSVDDLKEALEDLAEELGIERFVYLIDEAAHIFMPANQRQFFTLFRDLRSHCITCNAAVYPGVTNYGETFQPTHDATTLSIDRDVLSSGYVENMREIVEKQAESSVLKNIAQNGKNFAVLAYAASGNPRILLKTLAAAPKLNSTEVNEAIKDFYLSKIWAEHSALAEKYEGHKALIDWGRNFVESIVLPELKKKNDQYLSDDKNTSTYIWLHRDAPAIIKEALRILSYTGVLMEQESGLKATRAATGTRYFVNLGCLFTQETNPALTGIDIARGLTVKRMTEFGANHSAFKPVLEKKIDIDGVKSFNLANQLKKSISVLDLTSWQKSKLDEMSIKTIEDLLTSTEQKLKTANYVGDVRARQMKNAAFASVFEYLSG</sequence>
<dbReference type="AlphaFoldDB" id="A0A6N4REE6"/>
<organism evidence="1 2">
    <name type="scientific">Blastochloris viridis</name>
    <name type="common">Rhodopseudomonas viridis</name>
    <dbReference type="NCBI Taxonomy" id="1079"/>
    <lineage>
        <taxon>Bacteria</taxon>
        <taxon>Pseudomonadati</taxon>
        <taxon>Pseudomonadota</taxon>
        <taxon>Alphaproteobacteria</taxon>
        <taxon>Hyphomicrobiales</taxon>
        <taxon>Blastochloridaceae</taxon>
        <taxon>Blastochloris</taxon>
    </lineage>
</organism>